<reference evidence="3 4" key="1">
    <citation type="submission" date="2015-01" db="EMBL/GenBank/DDBJ databases">
        <title>Evolution of Trichinella species and genotypes.</title>
        <authorList>
            <person name="Korhonen P.K."/>
            <person name="Edoardo P."/>
            <person name="Giuseppe L.R."/>
            <person name="Gasser R.B."/>
        </authorList>
    </citation>
    <scope>NUCLEOTIDE SEQUENCE [LARGE SCALE GENOMIC DNA]</scope>
    <source>
        <strain evidence="3">ISS588</strain>
    </source>
</reference>
<dbReference type="Proteomes" id="UP000054805">
    <property type="component" value="Unassembled WGS sequence"/>
</dbReference>
<dbReference type="PANTHER" id="PTHR47086">
    <property type="entry name" value="BTB DOMAIN-CONTAINING PROTEIN"/>
    <property type="match status" value="1"/>
</dbReference>
<gene>
    <name evidence="3" type="ORF">T4B_3846</name>
</gene>
<evidence type="ECO:0000313" key="4">
    <source>
        <dbReference type="Proteomes" id="UP000054805"/>
    </source>
</evidence>
<dbReference type="AlphaFoldDB" id="A0A0V1JEJ6"/>
<feature type="compositionally biased region" description="Polar residues" evidence="1">
    <location>
        <begin position="257"/>
        <end position="266"/>
    </location>
</feature>
<feature type="region of interest" description="Disordered" evidence="1">
    <location>
        <begin position="246"/>
        <end position="292"/>
    </location>
</feature>
<comment type="caution">
    <text evidence="3">The sequence shown here is derived from an EMBL/GenBank/DDBJ whole genome shotgun (WGS) entry which is preliminary data.</text>
</comment>
<dbReference type="Pfam" id="PF21599">
    <property type="entry name" value="ZSWIM3_N"/>
    <property type="match status" value="1"/>
</dbReference>
<accession>A0A0V1JEJ6</accession>
<proteinExistence type="predicted"/>
<dbReference type="PANTHER" id="PTHR47086:SF4">
    <property type="entry name" value="BTB DOMAIN-CONTAINING PROTEIN"/>
    <property type="match status" value="1"/>
</dbReference>
<name>A0A0V1JEJ6_TRIPS</name>
<dbReference type="InterPro" id="IPR048325">
    <property type="entry name" value="ZSWIM3_N"/>
</dbReference>
<evidence type="ECO:0000313" key="3">
    <source>
        <dbReference type="EMBL" id="KRZ33398.1"/>
    </source>
</evidence>
<evidence type="ECO:0000256" key="1">
    <source>
        <dbReference type="SAM" id="MobiDB-lite"/>
    </source>
</evidence>
<organism evidence="3 4">
    <name type="scientific">Trichinella pseudospiralis</name>
    <name type="common">Parasitic roundworm</name>
    <dbReference type="NCBI Taxonomy" id="6337"/>
    <lineage>
        <taxon>Eukaryota</taxon>
        <taxon>Metazoa</taxon>
        <taxon>Ecdysozoa</taxon>
        <taxon>Nematoda</taxon>
        <taxon>Enoplea</taxon>
        <taxon>Dorylaimia</taxon>
        <taxon>Trichinellida</taxon>
        <taxon>Trichinellidae</taxon>
        <taxon>Trichinella</taxon>
    </lineage>
</organism>
<protein>
    <recommendedName>
        <fullName evidence="2">ZSWIM3 N-terminal domain-containing protein</fullName>
    </recommendedName>
</protein>
<sequence>LLVFSQFVICFTVSNIEKMDREQNEKNFTSENIWCGQSTVESCSISKERSILLSQAAIMDVVESLRPSNGQDAVRRLSARQTWPNISGFQVGRRFKSFLEFEQAFDAWKSKHFHTFRVASSETLRLKDGGIDPVFRYRYIVYHCAHYGVPRVRGLIRHRKYNYLPCGCTAMLRLNYSWSEHTLRLTTLHEEHSGHAVSSQAYKEFVEKSRRLGARQNPENVIRRLSAPLSSTAFANCQTLEAILNRNDGPFSDQENDSTASKSAANESMAVVDSEQANEKKVEPSSTPRTDEERFQMIHVILQSLCDNLLETEDTQLDKKLAQLAVLHSQWQTVNL</sequence>
<dbReference type="InterPro" id="IPR040854">
    <property type="entry name" value="ZSWIM9"/>
</dbReference>
<feature type="domain" description="ZSWIM3 N-terminal" evidence="2">
    <location>
        <begin position="90"/>
        <end position="193"/>
    </location>
</feature>
<dbReference type="EMBL" id="JYDS01000009">
    <property type="protein sequence ID" value="KRZ33398.1"/>
    <property type="molecule type" value="Genomic_DNA"/>
</dbReference>
<evidence type="ECO:0000259" key="2">
    <source>
        <dbReference type="Pfam" id="PF21599"/>
    </source>
</evidence>
<keyword evidence="4" id="KW-1185">Reference proteome</keyword>
<feature type="compositionally biased region" description="Basic and acidic residues" evidence="1">
    <location>
        <begin position="277"/>
        <end position="292"/>
    </location>
</feature>
<feature type="non-terminal residue" evidence="3">
    <location>
        <position position="1"/>
    </location>
</feature>